<proteinExistence type="predicted"/>
<protein>
    <submittedName>
        <fullName evidence="1">Uncharacterized protein</fullName>
    </submittedName>
</protein>
<dbReference type="OrthoDB" id="7757113at2"/>
<dbReference type="EMBL" id="WMIF01000015">
    <property type="protein sequence ID" value="MTH35242.1"/>
    <property type="molecule type" value="Genomic_DNA"/>
</dbReference>
<dbReference type="RefSeq" id="WP_155064792.1">
    <property type="nucleotide sequence ID" value="NZ_WMIF01000015.1"/>
</dbReference>
<accession>A0A844H336</accession>
<gene>
    <name evidence="1" type="ORF">GL279_11585</name>
</gene>
<sequence>MRSIVLVQQGLRDNVRAIIQCDAISCVEIDGLRSESPLTPGEAPLAIVTRKPARGKSVPLPHHLSRLPRLDFDPDDTSKLAANIIDLLSARLKRAEEDAGSARLSASILRRENQSLEENLKSVENFLYTLGNPRAMRALSWDPVGRLITIAPGQSLLQNLPVGAASISAVDIWFPTAPREVLAHLDCRLVCASGQGHTLRATPTLGGIDAGWVRFSLPAPLQVPEQDCALRLSWAGKEPLALGLGNAVPDPAYAAHLEQAEPQDHVLALRIWKSLPGVRLPEATPILGGDLPALTSDAGFLSPSDLPKPELFATPPLVDDHVSASFWENEDAVMVHPSRHGAVCAVIRGVELPALAHLSALVNVGHPRAPSLNFSVGVAPHGAVDEDGYWQRRMGPWVHGLPPQGWSQAHCVPVEPIVGRADILLAVSLASDRANDHSWGLFRGFRITRRNILPLAAE</sequence>
<comment type="caution">
    <text evidence="1">The sequence shown here is derived from an EMBL/GenBank/DDBJ whole genome shotgun (WGS) entry which is preliminary data.</text>
</comment>
<dbReference type="AlphaFoldDB" id="A0A844H336"/>
<reference evidence="1 2" key="1">
    <citation type="submission" date="2019-11" db="EMBL/GenBank/DDBJ databases">
        <authorList>
            <person name="Dong K."/>
        </authorList>
    </citation>
    <scope>NUCLEOTIDE SEQUENCE [LARGE SCALE GENOMIC DNA]</scope>
    <source>
        <strain evidence="1 2">JCM 17370</strain>
    </source>
</reference>
<dbReference type="Proteomes" id="UP000442533">
    <property type="component" value="Unassembled WGS sequence"/>
</dbReference>
<keyword evidence="2" id="KW-1185">Reference proteome</keyword>
<evidence type="ECO:0000313" key="2">
    <source>
        <dbReference type="Proteomes" id="UP000442533"/>
    </source>
</evidence>
<name>A0A844H336_9RHOB</name>
<evidence type="ECO:0000313" key="1">
    <source>
        <dbReference type="EMBL" id="MTH35242.1"/>
    </source>
</evidence>
<dbReference type="Pfam" id="PF19717">
    <property type="entry name" value="DUF6212"/>
    <property type="match status" value="1"/>
</dbReference>
<organism evidence="1 2">
    <name type="scientific">Paracoccus limosus</name>
    <dbReference type="NCBI Taxonomy" id="913252"/>
    <lineage>
        <taxon>Bacteria</taxon>
        <taxon>Pseudomonadati</taxon>
        <taxon>Pseudomonadota</taxon>
        <taxon>Alphaproteobacteria</taxon>
        <taxon>Rhodobacterales</taxon>
        <taxon>Paracoccaceae</taxon>
        <taxon>Paracoccus</taxon>
    </lineage>
</organism>
<dbReference type="InterPro" id="IPR046184">
    <property type="entry name" value="DUF6212"/>
</dbReference>